<dbReference type="InterPro" id="IPR013328">
    <property type="entry name" value="6PGD_dom2"/>
</dbReference>
<dbReference type="PANTHER" id="PTHR43362">
    <property type="entry name" value="MANNITOL DEHYDROGENASE DSF1-RELATED"/>
    <property type="match status" value="1"/>
</dbReference>
<accession>A0ABN2YDM6</accession>
<evidence type="ECO:0000259" key="7">
    <source>
        <dbReference type="Pfam" id="PF01232"/>
    </source>
</evidence>
<evidence type="ECO:0000313" key="10">
    <source>
        <dbReference type="Proteomes" id="UP001500102"/>
    </source>
</evidence>
<comment type="caution">
    <text evidence="9">The sequence shown here is derived from an EMBL/GenBank/DDBJ whole genome shotgun (WGS) entry which is preliminary data.</text>
</comment>
<dbReference type="RefSeq" id="WP_344361045.1">
    <property type="nucleotide sequence ID" value="NZ_BAAAQB010000006.1"/>
</dbReference>
<dbReference type="PRINTS" id="PR00084">
    <property type="entry name" value="MTLDHDRGNASE"/>
</dbReference>
<evidence type="ECO:0000313" key="9">
    <source>
        <dbReference type="EMBL" id="GAA2125598.1"/>
    </source>
</evidence>
<comment type="similarity">
    <text evidence="1">Belongs to the mannitol dehydrogenase family.</text>
</comment>
<reference evidence="9 10" key="1">
    <citation type="journal article" date="2019" name="Int. J. Syst. Evol. Microbiol.">
        <title>The Global Catalogue of Microorganisms (GCM) 10K type strain sequencing project: providing services to taxonomists for standard genome sequencing and annotation.</title>
        <authorList>
            <consortium name="The Broad Institute Genomics Platform"/>
            <consortium name="The Broad Institute Genome Sequencing Center for Infectious Disease"/>
            <person name="Wu L."/>
            <person name="Ma J."/>
        </authorList>
    </citation>
    <scope>NUCLEOTIDE SEQUENCE [LARGE SCALE GENOMIC DNA]</scope>
    <source>
        <strain evidence="9 10">JCM 15921</strain>
    </source>
</reference>
<dbReference type="InterPro" id="IPR023027">
    <property type="entry name" value="Mannitol_DH_CS"/>
</dbReference>
<keyword evidence="5" id="KW-0520">NAD</keyword>
<protein>
    <recommendedName>
        <fullName evidence="3">Mannitol-1-phosphate 5-dehydrogenase</fullName>
        <ecNumber evidence="2">1.1.1.17</ecNumber>
    </recommendedName>
</protein>
<evidence type="ECO:0000256" key="1">
    <source>
        <dbReference type="ARBA" id="ARBA00006541"/>
    </source>
</evidence>
<keyword evidence="4" id="KW-0560">Oxidoreductase</keyword>
<comment type="catalytic activity">
    <reaction evidence="6">
        <text>D-mannitol 1-phosphate + NAD(+) = beta-D-fructose 6-phosphate + NADH + H(+)</text>
        <dbReference type="Rhea" id="RHEA:19661"/>
        <dbReference type="ChEBI" id="CHEBI:15378"/>
        <dbReference type="ChEBI" id="CHEBI:57540"/>
        <dbReference type="ChEBI" id="CHEBI:57634"/>
        <dbReference type="ChEBI" id="CHEBI:57945"/>
        <dbReference type="ChEBI" id="CHEBI:61381"/>
        <dbReference type="EC" id="1.1.1.17"/>
    </reaction>
</comment>
<feature type="domain" description="Mannitol dehydrogenase N-terminal" evidence="7">
    <location>
        <begin position="51"/>
        <end position="297"/>
    </location>
</feature>
<dbReference type="EC" id="1.1.1.17" evidence="2"/>
<evidence type="ECO:0000256" key="4">
    <source>
        <dbReference type="ARBA" id="ARBA00023002"/>
    </source>
</evidence>
<dbReference type="SUPFAM" id="SSF48179">
    <property type="entry name" value="6-phosphogluconate dehydrogenase C-terminal domain-like"/>
    <property type="match status" value="1"/>
</dbReference>
<dbReference type="InterPro" id="IPR036291">
    <property type="entry name" value="NAD(P)-bd_dom_sf"/>
</dbReference>
<evidence type="ECO:0000259" key="8">
    <source>
        <dbReference type="Pfam" id="PF08125"/>
    </source>
</evidence>
<dbReference type="InterPro" id="IPR008927">
    <property type="entry name" value="6-PGluconate_DH-like_C_sf"/>
</dbReference>
<feature type="domain" description="Mannitol dehydrogenase C-terminal" evidence="8">
    <location>
        <begin position="306"/>
        <end position="463"/>
    </location>
</feature>
<dbReference type="InterPro" id="IPR000669">
    <property type="entry name" value="Mannitol_DH"/>
</dbReference>
<evidence type="ECO:0000256" key="6">
    <source>
        <dbReference type="ARBA" id="ARBA00048615"/>
    </source>
</evidence>
<evidence type="ECO:0000256" key="2">
    <source>
        <dbReference type="ARBA" id="ARBA00012939"/>
    </source>
</evidence>
<name>A0ABN2YDM6_9MICC</name>
<organism evidence="9 10">
    <name type="scientific">Arthrobacter humicola</name>
    <dbReference type="NCBI Taxonomy" id="409291"/>
    <lineage>
        <taxon>Bacteria</taxon>
        <taxon>Bacillati</taxon>
        <taxon>Actinomycetota</taxon>
        <taxon>Actinomycetes</taxon>
        <taxon>Micrococcales</taxon>
        <taxon>Micrococcaceae</taxon>
        <taxon>Arthrobacter</taxon>
    </lineage>
</organism>
<evidence type="ECO:0000256" key="5">
    <source>
        <dbReference type="ARBA" id="ARBA00023027"/>
    </source>
</evidence>
<dbReference type="SUPFAM" id="SSF51735">
    <property type="entry name" value="NAD(P)-binding Rossmann-fold domains"/>
    <property type="match status" value="1"/>
</dbReference>
<dbReference type="InterPro" id="IPR013131">
    <property type="entry name" value="Mannitol_DH_N"/>
</dbReference>
<keyword evidence="10" id="KW-1185">Reference proteome</keyword>
<dbReference type="EMBL" id="BAAAQB010000006">
    <property type="protein sequence ID" value="GAA2125598.1"/>
    <property type="molecule type" value="Genomic_DNA"/>
</dbReference>
<dbReference type="Pfam" id="PF01232">
    <property type="entry name" value="Mannitol_dh"/>
    <property type="match status" value="1"/>
</dbReference>
<proteinExistence type="inferred from homology"/>
<dbReference type="Pfam" id="PF08125">
    <property type="entry name" value="Mannitol_dh_C"/>
    <property type="match status" value="1"/>
</dbReference>
<dbReference type="Gene3D" id="1.10.1040.10">
    <property type="entry name" value="N-(1-d-carboxylethyl)-l-norvaline Dehydrogenase, domain 2"/>
    <property type="match status" value="1"/>
</dbReference>
<dbReference type="Proteomes" id="UP001500102">
    <property type="component" value="Unassembled WGS sequence"/>
</dbReference>
<dbReference type="Gene3D" id="3.40.50.720">
    <property type="entry name" value="NAD(P)-binding Rossmann-like Domain"/>
    <property type="match status" value="1"/>
</dbReference>
<gene>
    <name evidence="9" type="ORF">GCM10009825_01980</name>
</gene>
<sequence>MTMTENAGAAGQAGLADPAAAAAAAAVTGDPAADLPRLNRSLRPAAKAPVRIVHLGLGAFHRSHQAWYTHRAGDAPEWGIASFTGRRPDAALALAEQDGLFTLVERGDAGDSFEVIGSIVAAVDGADVGRLAELVAAPATAIITLTITEAAYRLGTDGRLDLRAPDVETDLAVLARGTGSPATPLGRLVFALAGRRAAGAGPLAVVCCDNLASNGTVARRAVTGLAAAWDAGLAAWIEANISFVSTSVDRITPRTTEADIAAVETACGYRDTSPVVAEPFRNWVLSGDFPAGRPRWQDAGAVFVDDIEPYENRKLWLLNGAHSLLAYAGQLRGHATVAEALQDELCRHAVERFWDEAEANLHGPDLQIPAYRAALLERFGNGRIAHHLAQIAMDGSTKLRMRAVPVLLAERARGRSGAAAARMIAAWMDFSASAARFQDPLAAEVAAANALGGAESTRALLALLSPGLVDTAAPAGGPVAELVENLRGTFSGPAVPE</sequence>
<dbReference type="PANTHER" id="PTHR43362:SF1">
    <property type="entry name" value="MANNITOL DEHYDROGENASE 2-RELATED"/>
    <property type="match status" value="1"/>
</dbReference>
<dbReference type="InterPro" id="IPR013118">
    <property type="entry name" value="Mannitol_DH_C"/>
</dbReference>
<evidence type="ECO:0000256" key="3">
    <source>
        <dbReference type="ARBA" id="ARBA00016219"/>
    </source>
</evidence>
<dbReference type="PROSITE" id="PS00974">
    <property type="entry name" value="MANNITOL_DHGENASE"/>
    <property type="match status" value="1"/>
</dbReference>
<dbReference type="InterPro" id="IPR050988">
    <property type="entry name" value="Mannitol_DH/Oxidoreductase"/>
</dbReference>